<feature type="transmembrane region" description="Helical" evidence="10">
    <location>
        <begin position="79"/>
        <end position="98"/>
    </location>
</feature>
<keyword evidence="5 10" id="KW-0813">Transport</keyword>
<comment type="similarity">
    <text evidence="3 10">Belongs to the major facilitator superfamily. Bcr/CmlA family.</text>
</comment>
<feature type="transmembrane region" description="Helical" evidence="10">
    <location>
        <begin position="12"/>
        <end position="35"/>
    </location>
</feature>
<evidence type="ECO:0000256" key="4">
    <source>
        <dbReference type="ARBA" id="ARBA00007520"/>
    </source>
</evidence>
<feature type="transmembrane region" description="Helical" evidence="10">
    <location>
        <begin position="312"/>
        <end position="334"/>
    </location>
</feature>
<dbReference type="Proteomes" id="UP001060336">
    <property type="component" value="Chromosome"/>
</dbReference>
<evidence type="ECO:0000259" key="11">
    <source>
        <dbReference type="PROSITE" id="PS50850"/>
    </source>
</evidence>
<evidence type="ECO:0000256" key="7">
    <source>
        <dbReference type="ARBA" id="ARBA00022692"/>
    </source>
</evidence>
<keyword evidence="8 10" id="KW-1133">Transmembrane helix</keyword>
<evidence type="ECO:0000256" key="9">
    <source>
        <dbReference type="ARBA" id="ARBA00023136"/>
    </source>
</evidence>
<keyword evidence="9 10" id="KW-0472">Membrane</keyword>
<keyword evidence="7 10" id="KW-0812">Transmembrane</keyword>
<dbReference type="InterPro" id="IPR011701">
    <property type="entry name" value="MFS"/>
</dbReference>
<dbReference type="PANTHER" id="PTHR23502">
    <property type="entry name" value="MAJOR FACILITATOR SUPERFAMILY"/>
    <property type="match status" value="1"/>
</dbReference>
<keyword evidence="13" id="KW-1185">Reference proteome</keyword>
<reference evidence="12" key="1">
    <citation type="submission" date="2022-08" db="EMBL/GenBank/DDBJ databases">
        <title>Nisaea acidiphila sp. nov., isolated from a marine algal debris and emended description of the genus Nisaea Urios et al. 2008.</title>
        <authorList>
            <person name="Kwon K."/>
        </authorList>
    </citation>
    <scope>NUCLEOTIDE SEQUENCE</scope>
    <source>
        <strain evidence="12">MEBiC11861</strain>
    </source>
</reference>
<feature type="transmembrane region" description="Helical" evidence="10">
    <location>
        <begin position="137"/>
        <end position="157"/>
    </location>
</feature>
<dbReference type="EMBL" id="CP102480">
    <property type="protein sequence ID" value="UUX52078.1"/>
    <property type="molecule type" value="Genomic_DNA"/>
</dbReference>
<dbReference type="InterPro" id="IPR036259">
    <property type="entry name" value="MFS_trans_sf"/>
</dbReference>
<evidence type="ECO:0000256" key="5">
    <source>
        <dbReference type="ARBA" id="ARBA00022448"/>
    </source>
</evidence>
<dbReference type="InterPro" id="IPR005829">
    <property type="entry name" value="Sugar_transporter_CS"/>
</dbReference>
<dbReference type="CDD" id="cd17320">
    <property type="entry name" value="MFS_MdfA_MDR_like"/>
    <property type="match status" value="1"/>
</dbReference>
<feature type="transmembrane region" description="Helical" evidence="10">
    <location>
        <begin position="217"/>
        <end position="237"/>
    </location>
</feature>
<dbReference type="AlphaFoldDB" id="A0A9J7AYD2"/>
<evidence type="ECO:0000313" key="13">
    <source>
        <dbReference type="Proteomes" id="UP001060336"/>
    </source>
</evidence>
<dbReference type="Gene3D" id="1.20.1720.10">
    <property type="entry name" value="Multidrug resistance protein D"/>
    <property type="match status" value="1"/>
</dbReference>
<protein>
    <recommendedName>
        <fullName evidence="10">Bcr/CflA family efflux transporter</fullName>
    </recommendedName>
</protein>
<dbReference type="KEGG" id="naci:NUH88_10325"/>
<accession>A0A9J7AYD2</accession>
<name>A0A9J7AYD2_9PROT</name>
<dbReference type="RefSeq" id="WP_257771929.1">
    <property type="nucleotide sequence ID" value="NZ_CP102480.1"/>
</dbReference>
<evidence type="ECO:0000256" key="2">
    <source>
        <dbReference type="ARBA" id="ARBA00004651"/>
    </source>
</evidence>
<comment type="subcellular location">
    <subcellularLocation>
        <location evidence="10">Cell inner membrane</location>
        <topology evidence="10">Multi-pass membrane protein</topology>
    </subcellularLocation>
    <subcellularLocation>
        <location evidence="2">Cell membrane</location>
        <topology evidence="2">Multi-pass membrane protein</topology>
    </subcellularLocation>
</comment>
<dbReference type="GO" id="GO:0005886">
    <property type="term" value="C:plasma membrane"/>
    <property type="evidence" value="ECO:0007669"/>
    <property type="project" value="UniProtKB-SubCell"/>
</dbReference>
<dbReference type="PRINTS" id="PR01035">
    <property type="entry name" value="TCRTETA"/>
</dbReference>
<feature type="transmembrane region" description="Helical" evidence="10">
    <location>
        <begin position="278"/>
        <end position="300"/>
    </location>
</feature>
<dbReference type="InterPro" id="IPR020846">
    <property type="entry name" value="MFS_dom"/>
</dbReference>
<gene>
    <name evidence="12" type="ORF">NUH88_10325</name>
</gene>
<dbReference type="GO" id="GO:0042910">
    <property type="term" value="F:xenobiotic transmembrane transporter activity"/>
    <property type="evidence" value="ECO:0007669"/>
    <property type="project" value="InterPro"/>
</dbReference>
<keyword evidence="10" id="KW-0997">Cell inner membrane</keyword>
<dbReference type="PANTHER" id="PTHR23502:SF132">
    <property type="entry name" value="POLYAMINE TRANSPORTER 2-RELATED"/>
    <property type="match status" value="1"/>
</dbReference>
<proteinExistence type="inferred from homology"/>
<feature type="transmembrane region" description="Helical" evidence="10">
    <location>
        <begin position="104"/>
        <end position="125"/>
    </location>
</feature>
<dbReference type="PROSITE" id="PS50850">
    <property type="entry name" value="MFS"/>
    <property type="match status" value="1"/>
</dbReference>
<dbReference type="NCBIfam" id="TIGR00710">
    <property type="entry name" value="efflux_Bcr_CflA"/>
    <property type="match status" value="1"/>
</dbReference>
<feature type="transmembrane region" description="Helical" evidence="10">
    <location>
        <begin position="47"/>
        <end position="67"/>
    </location>
</feature>
<evidence type="ECO:0000313" key="12">
    <source>
        <dbReference type="EMBL" id="UUX52078.1"/>
    </source>
</evidence>
<comment type="function">
    <text evidence="1">Resistance to tetracycline by an active tetracycline efflux. This is an energy-dependent process that decreases the accumulation of the antibiotic in whole cells. This protein functions as a metal-tetracycline/H(+) antiporter.</text>
</comment>
<evidence type="ECO:0000256" key="3">
    <source>
        <dbReference type="ARBA" id="ARBA00006236"/>
    </source>
</evidence>
<comment type="similarity">
    <text evidence="4">Belongs to the major facilitator superfamily. TCR/Tet family.</text>
</comment>
<feature type="transmembrane region" description="Helical" evidence="10">
    <location>
        <begin position="163"/>
        <end position="187"/>
    </location>
</feature>
<dbReference type="Pfam" id="PF07690">
    <property type="entry name" value="MFS_1"/>
    <property type="match status" value="1"/>
</dbReference>
<feature type="transmembrane region" description="Helical" evidence="10">
    <location>
        <begin position="341"/>
        <end position="362"/>
    </location>
</feature>
<organism evidence="12 13">
    <name type="scientific">Nisaea acidiphila</name>
    <dbReference type="NCBI Taxonomy" id="1862145"/>
    <lineage>
        <taxon>Bacteria</taxon>
        <taxon>Pseudomonadati</taxon>
        <taxon>Pseudomonadota</taxon>
        <taxon>Alphaproteobacteria</taxon>
        <taxon>Rhodospirillales</taxon>
        <taxon>Thalassobaculaceae</taxon>
        <taxon>Nisaea</taxon>
    </lineage>
</organism>
<evidence type="ECO:0000256" key="1">
    <source>
        <dbReference type="ARBA" id="ARBA00003279"/>
    </source>
</evidence>
<dbReference type="SUPFAM" id="SSF103473">
    <property type="entry name" value="MFS general substrate transporter"/>
    <property type="match status" value="1"/>
</dbReference>
<dbReference type="InterPro" id="IPR001958">
    <property type="entry name" value="Tet-R_TetA/multi-R_MdtG-like"/>
</dbReference>
<dbReference type="InterPro" id="IPR004812">
    <property type="entry name" value="Efflux_drug-R_Bcr/CmlA"/>
</dbReference>
<feature type="transmembrane region" description="Helical" evidence="10">
    <location>
        <begin position="252"/>
        <end position="271"/>
    </location>
</feature>
<dbReference type="PROSITE" id="PS00216">
    <property type="entry name" value="SUGAR_TRANSPORT_1"/>
    <property type="match status" value="1"/>
</dbReference>
<sequence>MKNSDFRVDSVGGIATLTLMVALGQMAVGLFVPSLPSLVSYFDTDMGTVQLTLTVHFTAFALFQLLAGPLSDRFGRRPVILTGLAIYACGAIACALAESISALIGARILLAIGACSGHAVSRAVIRDRSEGADSARIMSYIGMAMALSPALTPTIGGQLQGHFGWQACFVLMACISGVLFLYSFFFLPETIRTRNADAMKFGGMLATYGRLMIDRRFFGYAALNGCIFGALFAYQTGSPYLLMVELGYSPQAYGLLILFNVAGFLSGNLITNRFGRRVGIYGMVRAGSILTFVAGIAMVVPTELGHVSALSIIGPSMLLLFAMGITLPSAMAGAMQHFPEVAGAASALLGFLQMGTGALGSFMISSLQNQHPHVMPDVFAVSGVLALVALAFIPKPGAGRD</sequence>
<keyword evidence="6" id="KW-1003">Cell membrane</keyword>
<evidence type="ECO:0000256" key="10">
    <source>
        <dbReference type="RuleBase" id="RU365088"/>
    </source>
</evidence>
<feature type="domain" description="Major facilitator superfamily (MFS) profile" evidence="11">
    <location>
        <begin position="13"/>
        <end position="401"/>
    </location>
</feature>
<evidence type="ECO:0000256" key="6">
    <source>
        <dbReference type="ARBA" id="ARBA00022475"/>
    </source>
</evidence>
<feature type="transmembrane region" description="Helical" evidence="10">
    <location>
        <begin position="374"/>
        <end position="393"/>
    </location>
</feature>
<dbReference type="GO" id="GO:1990961">
    <property type="term" value="P:xenobiotic detoxification by transmembrane export across the plasma membrane"/>
    <property type="evidence" value="ECO:0007669"/>
    <property type="project" value="InterPro"/>
</dbReference>
<evidence type="ECO:0000256" key="8">
    <source>
        <dbReference type="ARBA" id="ARBA00022989"/>
    </source>
</evidence>